<feature type="transmembrane region" description="Helical" evidence="1">
    <location>
        <begin position="6"/>
        <end position="25"/>
    </location>
</feature>
<protein>
    <submittedName>
        <fullName evidence="2">DUF2752 domain-containing protein</fullName>
    </submittedName>
</protein>
<comment type="caution">
    <text evidence="2">The sequence shown here is derived from an EMBL/GenBank/DDBJ whole genome shotgun (WGS) entry which is preliminary data.</text>
</comment>
<gene>
    <name evidence="2" type="ORF">IV494_10030</name>
</gene>
<dbReference type="PROSITE" id="PS51257">
    <property type="entry name" value="PROKAR_LIPOPROTEIN"/>
    <property type="match status" value="1"/>
</dbReference>
<sequence>MNKKNYSALLFVAFIGCGLIFYYFFNPQSNSFLLKCPFKFFTGYDCPGCGGQRALHALLHGKFRQAFSYNPLFIVAIPYVILGILFEWFGLKYSFPKVRKILYGQTAIYIIAIIIMSFFILRNI</sequence>
<dbReference type="InterPro" id="IPR021215">
    <property type="entry name" value="DUF2752"/>
</dbReference>
<dbReference type="EMBL" id="JADPVI010000002">
    <property type="protein sequence ID" value="MBF8457515.1"/>
    <property type="molecule type" value="Genomic_DNA"/>
</dbReference>
<accession>A0ABS0FCW2</accession>
<dbReference type="Proteomes" id="UP000660070">
    <property type="component" value="Unassembled WGS sequence"/>
</dbReference>
<keyword evidence="3" id="KW-1185">Reference proteome</keyword>
<dbReference type="Pfam" id="PF10825">
    <property type="entry name" value="DUF2752"/>
    <property type="match status" value="1"/>
</dbReference>
<evidence type="ECO:0000313" key="3">
    <source>
        <dbReference type="Proteomes" id="UP000660070"/>
    </source>
</evidence>
<evidence type="ECO:0000256" key="1">
    <source>
        <dbReference type="SAM" id="Phobius"/>
    </source>
</evidence>
<keyword evidence="1" id="KW-0472">Membrane</keyword>
<feature type="transmembrane region" description="Helical" evidence="1">
    <location>
        <begin position="69"/>
        <end position="89"/>
    </location>
</feature>
<name>A0ABS0FCW2_9FLAO</name>
<feature type="transmembrane region" description="Helical" evidence="1">
    <location>
        <begin position="101"/>
        <end position="121"/>
    </location>
</feature>
<keyword evidence="1" id="KW-1133">Transmembrane helix</keyword>
<keyword evidence="1" id="KW-0812">Transmembrane</keyword>
<organism evidence="2 3">
    <name type="scientific">Kaistella gelatinilytica</name>
    <dbReference type="NCBI Taxonomy" id="2787636"/>
    <lineage>
        <taxon>Bacteria</taxon>
        <taxon>Pseudomonadati</taxon>
        <taxon>Bacteroidota</taxon>
        <taxon>Flavobacteriia</taxon>
        <taxon>Flavobacteriales</taxon>
        <taxon>Weeksellaceae</taxon>
        <taxon>Chryseobacterium group</taxon>
        <taxon>Kaistella</taxon>
    </lineage>
</organism>
<evidence type="ECO:0000313" key="2">
    <source>
        <dbReference type="EMBL" id="MBF8457515.1"/>
    </source>
</evidence>
<reference evidence="2 3" key="1">
    <citation type="submission" date="2020-11" db="EMBL/GenBank/DDBJ databases">
        <title>Kaistella gelatinilytica sp. nov., a flavobacterium isolated from Antarctic Soil.</title>
        <authorList>
            <person name="Li J."/>
        </authorList>
    </citation>
    <scope>NUCLEOTIDE SEQUENCE [LARGE SCALE GENOMIC DNA]</scope>
    <source>
        <strain evidence="2 3">G5-32</strain>
    </source>
</reference>
<proteinExistence type="predicted"/>